<accession>A0A4U7B8Q6</accession>
<reference evidence="1 2" key="1">
    <citation type="submission" date="2018-02" db="EMBL/GenBank/DDBJ databases">
        <title>Draft genome sequences of Elsinoe sp., causing black scab on jojoba.</title>
        <authorList>
            <person name="Stodart B."/>
            <person name="Jeffress S."/>
            <person name="Ash G."/>
            <person name="Arun Chinnappa K."/>
        </authorList>
    </citation>
    <scope>NUCLEOTIDE SEQUENCE [LARGE SCALE GENOMIC DNA]</scope>
    <source>
        <strain evidence="1 2">Hillstone_2</strain>
    </source>
</reference>
<evidence type="ECO:0000313" key="1">
    <source>
        <dbReference type="EMBL" id="TKX25860.1"/>
    </source>
</evidence>
<gene>
    <name evidence="1" type="ORF">C1H76_1703</name>
</gene>
<proteinExistence type="predicted"/>
<evidence type="ECO:0000313" key="2">
    <source>
        <dbReference type="Proteomes" id="UP000308133"/>
    </source>
</evidence>
<evidence type="ECO:0008006" key="3">
    <source>
        <dbReference type="Google" id="ProtNLM"/>
    </source>
</evidence>
<name>A0A4U7B8Q6_9PEZI</name>
<dbReference type="Proteomes" id="UP000308133">
    <property type="component" value="Unassembled WGS sequence"/>
</dbReference>
<dbReference type="AlphaFoldDB" id="A0A4U7B8Q6"/>
<comment type="caution">
    <text evidence="1">The sequence shown here is derived from an EMBL/GenBank/DDBJ whole genome shotgun (WGS) entry which is preliminary data.</text>
</comment>
<organism evidence="1 2">
    <name type="scientific">Elsinoe australis</name>
    <dbReference type="NCBI Taxonomy" id="40998"/>
    <lineage>
        <taxon>Eukaryota</taxon>
        <taxon>Fungi</taxon>
        <taxon>Dikarya</taxon>
        <taxon>Ascomycota</taxon>
        <taxon>Pezizomycotina</taxon>
        <taxon>Dothideomycetes</taxon>
        <taxon>Dothideomycetidae</taxon>
        <taxon>Myriangiales</taxon>
        <taxon>Elsinoaceae</taxon>
        <taxon>Elsinoe</taxon>
    </lineage>
</organism>
<protein>
    <recommendedName>
        <fullName evidence="3">Aminoglycoside phosphotransferase domain-containing protein</fullName>
    </recommendedName>
</protein>
<dbReference type="EMBL" id="PTQR01000021">
    <property type="protein sequence ID" value="TKX25860.1"/>
    <property type="molecule type" value="Genomic_DNA"/>
</dbReference>
<sequence length="344" mass="39178">MGELPESQMEAVERLFSTRIAGDISVEIVTREQCDAFARRLLDADVVRPVNYQGTMSYTTFSPSVKKEVQFRLQPLDNGMLSLAFQAYGDTVPQVTSIQHFALPVYISAFNPGHLHIFQTFPEHQFPLERQKRTVQDVARFIARGATLPLPRYSLKPGGWTLEAGTLLQRIIDASDLKKLEPRYAARAATLLSQLHLLDKLPPVITNQVFAELNIMVEPDTGALTGVLDFDGARIEAFGMCIFGVYESFFGRMYMGEWRWFEQKALDGEKTVRQVLEAAFWHAFWENVPLQYPKEDYEDAVKLAVEIGMINRYVTELLDGIDENNEQCRMNLEWSRGVWLGADL</sequence>